<dbReference type="EMBL" id="FUZP01000002">
    <property type="protein sequence ID" value="SKC60087.1"/>
    <property type="molecule type" value="Genomic_DNA"/>
</dbReference>
<protein>
    <submittedName>
        <fullName evidence="5">LPXTG-motif cell wall anchor domain-containing protein</fullName>
    </submittedName>
</protein>
<organism evidence="5 6">
    <name type="scientific">Okibacterium fritillariae</name>
    <dbReference type="NCBI Taxonomy" id="123320"/>
    <lineage>
        <taxon>Bacteria</taxon>
        <taxon>Bacillati</taxon>
        <taxon>Actinomycetota</taxon>
        <taxon>Actinomycetes</taxon>
        <taxon>Micrococcales</taxon>
        <taxon>Microbacteriaceae</taxon>
        <taxon>Okibacterium</taxon>
    </lineage>
</organism>
<keyword evidence="2" id="KW-0812">Transmembrane</keyword>
<dbReference type="PANTHER" id="PTHR42767">
    <property type="entry name" value="ENDO-BETA-1,6-GALACTANASE"/>
    <property type="match status" value="1"/>
</dbReference>
<evidence type="ECO:0000256" key="3">
    <source>
        <dbReference type="SAM" id="SignalP"/>
    </source>
</evidence>
<dbReference type="GO" id="GO:0004553">
    <property type="term" value="F:hydrolase activity, hydrolyzing O-glycosyl compounds"/>
    <property type="evidence" value="ECO:0007669"/>
    <property type="project" value="InterPro"/>
</dbReference>
<dbReference type="CDD" id="cd00161">
    <property type="entry name" value="beta-trefoil_Ricin-like"/>
    <property type="match status" value="1"/>
</dbReference>
<feature type="chain" id="PRO_5038597543" evidence="3">
    <location>
        <begin position="22"/>
        <end position="1182"/>
    </location>
</feature>
<dbReference type="NCBIfam" id="TIGR01167">
    <property type="entry name" value="LPXTG_anchor"/>
    <property type="match status" value="1"/>
</dbReference>
<name>A0A1T5K8P2_9MICO</name>
<dbReference type="InterPro" id="IPR000421">
    <property type="entry name" value="FA58C"/>
</dbReference>
<gene>
    <name evidence="5" type="ORF">SAMN06309945_2019</name>
</gene>
<dbReference type="STRING" id="123320.SAMN06309945_2019"/>
<dbReference type="SUPFAM" id="SSF50370">
    <property type="entry name" value="Ricin B-like lectins"/>
    <property type="match status" value="1"/>
</dbReference>
<dbReference type="Pfam" id="PF14200">
    <property type="entry name" value="RicinB_lectin_2"/>
    <property type="match status" value="1"/>
</dbReference>
<dbReference type="Proteomes" id="UP000190857">
    <property type="component" value="Unassembled WGS sequence"/>
</dbReference>
<feature type="compositionally biased region" description="Gly residues" evidence="1">
    <location>
        <begin position="1107"/>
        <end position="1135"/>
    </location>
</feature>
<dbReference type="Gene3D" id="2.60.40.1180">
    <property type="entry name" value="Golgi alpha-mannosidase II"/>
    <property type="match status" value="1"/>
</dbReference>
<dbReference type="PROSITE" id="PS50022">
    <property type="entry name" value="FA58C_3"/>
    <property type="match status" value="1"/>
</dbReference>
<feature type="signal peptide" evidence="3">
    <location>
        <begin position="1"/>
        <end position="21"/>
    </location>
</feature>
<evidence type="ECO:0000259" key="4">
    <source>
        <dbReference type="PROSITE" id="PS50022"/>
    </source>
</evidence>
<dbReference type="PANTHER" id="PTHR42767:SF1">
    <property type="entry name" value="ENDO-BETA-1,6-GALACTANASE-LIKE DOMAIN-CONTAINING PROTEIN"/>
    <property type="match status" value="1"/>
</dbReference>
<feature type="domain" description="F5/8 type C" evidence="4">
    <location>
        <begin position="822"/>
        <end position="968"/>
    </location>
</feature>
<dbReference type="Gene3D" id="2.60.120.260">
    <property type="entry name" value="Galactose-binding domain-like"/>
    <property type="match status" value="1"/>
</dbReference>
<dbReference type="InterPro" id="IPR000772">
    <property type="entry name" value="Ricin_B_lectin"/>
</dbReference>
<dbReference type="SUPFAM" id="SSF51445">
    <property type="entry name" value="(Trans)glycosidases"/>
    <property type="match status" value="1"/>
</dbReference>
<dbReference type="InterPro" id="IPR035992">
    <property type="entry name" value="Ricin_B-like_lectins"/>
</dbReference>
<dbReference type="AlphaFoldDB" id="A0A1T5K8P2"/>
<reference evidence="5 6" key="1">
    <citation type="submission" date="2017-02" db="EMBL/GenBank/DDBJ databases">
        <authorList>
            <person name="Peterson S.W."/>
        </authorList>
    </citation>
    <scope>NUCLEOTIDE SEQUENCE [LARGE SCALE GENOMIC DNA]</scope>
    <source>
        <strain evidence="5 6">VKM Ac-2059</strain>
    </source>
</reference>
<dbReference type="InterPro" id="IPR008979">
    <property type="entry name" value="Galactose-bd-like_sf"/>
</dbReference>
<dbReference type="Pfam" id="PF00754">
    <property type="entry name" value="F5_F8_type_C"/>
    <property type="match status" value="1"/>
</dbReference>
<evidence type="ECO:0000256" key="2">
    <source>
        <dbReference type="SAM" id="Phobius"/>
    </source>
</evidence>
<dbReference type="Gene3D" id="3.20.20.80">
    <property type="entry name" value="Glycosidases"/>
    <property type="match status" value="1"/>
</dbReference>
<dbReference type="Pfam" id="PF14587">
    <property type="entry name" value="Glyco_hydr_30_2"/>
    <property type="match status" value="1"/>
</dbReference>
<feature type="transmembrane region" description="Helical" evidence="2">
    <location>
        <begin position="1151"/>
        <end position="1171"/>
    </location>
</feature>
<accession>A0A1T5K8P2</accession>
<evidence type="ECO:0000313" key="6">
    <source>
        <dbReference type="Proteomes" id="UP000190857"/>
    </source>
</evidence>
<evidence type="ECO:0000313" key="5">
    <source>
        <dbReference type="EMBL" id="SKC60087.1"/>
    </source>
</evidence>
<dbReference type="InterPro" id="IPR011081">
    <property type="entry name" value="Big_4"/>
</dbReference>
<keyword evidence="2" id="KW-0472">Membrane</keyword>
<dbReference type="InterPro" id="IPR017853">
    <property type="entry name" value="GH"/>
</dbReference>
<dbReference type="SUPFAM" id="SSF49785">
    <property type="entry name" value="Galactose-binding domain-like"/>
    <property type="match status" value="1"/>
</dbReference>
<dbReference type="Gene3D" id="2.80.10.50">
    <property type="match status" value="1"/>
</dbReference>
<proteinExistence type="predicted"/>
<sequence>MALTGALAASGVALAGAGAHAAPTATAPAQAATTQAVTSPAAVAAASATQTITPDPSYQQPEFEGWGTSLVWFANATGDYPDEVRNKLADMVFGKDGLNLNIARYNVGGGDAPETRSYLRPGGDVEGWWKRPAGLDQNARDWWNPDDDSMWNFDADPTQRWWVQAAKARGVDTWETFSNSPPYFMTNSGVVSGAVDKNADQMRAADIDDFAAYMARATEHLEDAEGITVDTIDPLNEPWNGYWTAYGRQEGANIPPATQEKIFAALAKAQAKYGSDSKISGMDETNPGRFASTWNGYADATKNLIEQLNVHTYGTGQRTSVRDIAKAADKPLWMSEVEGSWGNGQNFESMAPGLGMAGRITDDLRELEPSAWVFWQPVEDYDNMTPAAENANWGSIQLPFNGNETGDYTIRTNTKYNTVRNYTHYIEPGDHIVGVNDTKTTAAIDGDGSGATLVSINDATAAKTVAIDLTKFASTAGATVTPIVTDASGALVAQPAIPVTDGSATVTLPAASVTTLVVDGVSGVAADASVFTDRGVYQLTSAHASKALSATAGKVTQENVDQTKGAQHWRVEKLTDGVSNREEYRVLNVASGQALSASSRTALTTAVAAANAGAQPAASRWILSTTGDGSYTFVNKAYGTLLDVGGQSTAAGASVGLWTGSSADNQRFIVSDLSLSDVSPVRVFTAPGVTPALPETVSATQASGATAQVPVAWTTDGVDFSAAGVVTVTGVATGPAGDTRDVTAEVVVGTLASTLPARAKTWLGHEPELPATVTAVTEGGEQVDVAVTWDLDEVAADAWDAVGTVTVAGATTAGSVPATVRVQVTNPSLVNVALAPNGTPTASFSGQWDKVTNVNDGVVDSNRWTNWVSGQWRPSDWVQMDLATETTIDHVTLRFYNDNGGTLPADTVQLSWWDAAASAWVPVNAEPTTVTDDVFELATPVTTSKLRATMTARANACIALSEFEVWAPGAPGVGTDATLDQLTVNGEAVDGFDAETLEYRVPIAALTDGADAAADAAPAARVSSAAGSAAVVAPGASALAVAAEAPVLGARSADPYATVTIAQPDAAAAEPVGTVTVAAENGEASSTYTVRFVADAVEPVDPTDPGTDGGTPGTGTPGAGSGSGAGSGAGSGSGAGTANGSDWLANSGAQVGGFAALGALLLAAGAALVFVRRRRAGSTSAE</sequence>
<dbReference type="PROSITE" id="PS50231">
    <property type="entry name" value="RICIN_B_LECTIN"/>
    <property type="match status" value="1"/>
</dbReference>
<evidence type="ECO:0000256" key="1">
    <source>
        <dbReference type="SAM" id="MobiDB-lite"/>
    </source>
</evidence>
<dbReference type="InterPro" id="IPR039514">
    <property type="entry name" value="6GAL-like"/>
</dbReference>
<dbReference type="Pfam" id="PF07532">
    <property type="entry name" value="Big_4"/>
    <property type="match status" value="2"/>
</dbReference>
<dbReference type="InterPro" id="IPR039743">
    <property type="entry name" value="6GAL/EXGAL"/>
</dbReference>
<dbReference type="InterPro" id="IPR013780">
    <property type="entry name" value="Glyco_hydro_b"/>
</dbReference>
<keyword evidence="3" id="KW-0732">Signal</keyword>
<keyword evidence="2" id="KW-1133">Transmembrane helix</keyword>
<feature type="region of interest" description="Disordered" evidence="1">
    <location>
        <begin position="1098"/>
        <end position="1135"/>
    </location>
</feature>
<keyword evidence="6" id="KW-1185">Reference proteome</keyword>